<protein>
    <submittedName>
        <fullName evidence="1">Uncharacterized protein</fullName>
    </submittedName>
</protein>
<dbReference type="EMBL" id="UYRU01069077">
    <property type="protein sequence ID" value="VDN18339.1"/>
    <property type="molecule type" value="Genomic_DNA"/>
</dbReference>
<gene>
    <name evidence="1" type="ORF">DILT_LOCUS13160</name>
</gene>
<proteinExistence type="predicted"/>
<dbReference type="Proteomes" id="UP000281553">
    <property type="component" value="Unassembled WGS sequence"/>
</dbReference>
<accession>A0A3P7PDZ1</accession>
<evidence type="ECO:0000313" key="1">
    <source>
        <dbReference type="EMBL" id="VDN18339.1"/>
    </source>
</evidence>
<name>A0A3P7PDZ1_DIBLA</name>
<sequence>MYVFLMPKGELVELDQKFLQKRSPYSMRSGHHRENYLRQLMGSIAKIRSVFSADLLCLLTSALGNAGHNAADGGGGGGGSDVDSKEDGMRTEHFIIRMQTCVLAEALTPRSG</sequence>
<keyword evidence="2" id="KW-1185">Reference proteome</keyword>
<reference evidence="1 2" key="1">
    <citation type="submission" date="2018-11" db="EMBL/GenBank/DDBJ databases">
        <authorList>
            <consortium name="Pathogen Informatics"/>
        </authorList>
    </citation>
    <scope>NUCLEOTIDE SEQUENCE [LARGE SCALE GENOMIC DNA]</scope>
</reference>
<dbReference type="AlphaFoldDB" id="A0A3P7PDZ1"/>
<evidence type="ECO:0000313" key="2">
    <source>
        <dbReference type="Proteomes" id="UP000281553"/>
    </source>
</evidence>
<organism evidence="1 2">
    <name type="scientific">Dibothriocephalus latus</name>
    <name type="common">Fish tapeworm</name>
    <name type="synonym">Diphyllobothrium latum</name>
    <dbReference type="NCBI Taxonomy" id="60516"/>
    <lineage>
        <taxon>Eukaryota</taxon>
        <taxon>Metazoa</taxon>
        <taxon>Spiralia</taxon>
        <taxon>Lophotrochozoa</taxon>
        <taxon>Platyhelminthes</taxon>
        <taxon>Cestoda</taxon>
        <taxon>Eucestoda</taxon>
        <taxon>Diphyllobothriidea</taxon>
        <taxon>Diphyllobothriidae</taxon>
        <taxon>Dibothriocephalus</taxon>
    </lineage>
</organism>